<evidence type="ECO:0000256" key="6">
    <source>
        <dbReference type="ARBA" id="ARBA00022824"/>
    </source>
</evidence>
<dbReference type="EMBL" id="UYRX01000786">
    <property type="protein sequence ID" value="VDK86226.1"/>
    <property type="molecule type" value="Genomic_DNA"/>
</dbReference>
<comment type="subcellular location">
    <subcellularLocation>
        <location evidence="1">Endoplasmic reticulum membrane</location>
        <topology evidence="1">Single-pass membrane protein</topology>
    </subcellularLocation>
</comment>
<name>A0A3P6TDI5_LITSI</name>
<protein>
    <submittedName>
        <fullName evidence="9">Uncharacterized protein</fullName>
    </submittedName>
</protein>
<dbReference type="PANTHER" id="PTHR13036">
    <property type="entry name" value="BETA1,4 MANNOSYLTRANSFERASE"/>
    <property type="match status" value="1"/>
</dbReference>
<sequence length="68" mass="7845">MVIRGKNATLVVIGDIGRSPRMCYHAKSLADKNYRVQIVGYTDSAIHQCIQQHSYIRYSNILYDLQEE</sequence>
<evidence type="ECO:0000256" key="8">
    <source>
        <dbReference type="ARBA" id="ARBA00023136"/>
    </source>
</evidence>
<keyword evidence="8" id="KW-0472">Membrane</keyword>
<evidence type="ECO:0000256" key="2">
    <source>
        <dbReference type="ARBA" id="ARBA00004922"/>
    </source>
</evidence>
<dbReference type="PANTHER" id="PTHR13036:SF0">
    <property type="entry name" value="CHITOBIOSYLDIPHOSPHODOLICHOL BETA-MANNOSYLTRANSFERASE"/>
    <property type="match status" value="1"/>
</dbReference>
<dbReference type="Proteomes" id="UP000277928">
    <property type="component" value="Unassembled WGS sequence"/>
</dbReference>
<keyword evidence="6" id="KW-0256">Endoplasmic reticulum</keyword>
<keyword evidence="3" id="KW-0328">Glycosyltransferase</keyword>
<evidence type="ECO:0000313" key="9">
    <source>
        <dbReference type="EMBL" id="VDK86226.1"/>
    </source>
</evidence>
<keyword evidence="7" id="KW-1133">Transmembrane helix</keyword>
<organism evidence="9 10">
    <name type="scientific">Litomosoides sigmodontis</name>
    <name type="common">Filarial nematode worm</name>
    <dbReference type="NCBI Taxonomy" id="42156"/>
    <lineage>
        <taxon>Eukaryota</taxon>
        <taxon>Metazoa</taxon>
        <taxon>Ecdysozoa</taxon>
        <taxon>Nematoda</taxon>
        <taxon>Chromadorea</taxon>
        <taxon>Rhabditida</taxon>
        <taxon>Spirurina</taxon>
        <taxon>Spiruromorpha</taxon>
        <taxon>Filarioidea</taxon>
        <taxon>Onchocercidae</taxon>
        <taxon>Litomosoides</taxon>
    </lineage>
</organism>
<comment type="pathway">
    <text evidence="2">Protein modification; protein glycosylation.</text>
</comment>
<dbReference type="OrthoDB" id="614844at2759"/>
<evidence type="ECO:0000313" key="10">
    <source>
        <dbReference type="Proteomes" id="UP000277928"/>
    </source>
</evidence>
<keyword evidence="4" id="KW-0808">Transferase</keyword>
<gene>
    <name evidence="9" type="ORF">NLS_LOCUS7512</name>
</gene>
<evidence type="ECO:0000256" key="5">
    <source>
        <dbReference type="ARBA" id="ARBA00022692"/>
    </source>
</evidence>
<dbReference type="GO" id="GO:0000030">
    <property type="term" value="F:mannosyltransferase activity"/>
    <property type="evidence" value="ECO:0007669"/>
    <property type="project" value="InterPro"/>
</dbReference>
<evidence type="ECO:0000256" key="7">
    <source>
        <dbReference type="ARBA" id="ARBA00022989"/>
    </source>
</evidence>
<evidence type="ECO:0000256" key="4">
    <source>
        <dbReference type="ARBA" id="ARBA00022679"/>
    </source>
</evidence>
<proteinExistence type="predicted"/>
<dbReference type="InterPro" id="IPR026051">
    <property type="entry name" value="ALG1-like"/>
</dbReference>
<keyword evidence="5" id="KW-0812">Transmembrane</keyword>
<accession>A0A3P6TDI5</accession>
<evidence type="ECO:0000256" key="3">
    <source>
        <dbReference type="ARBA" id="ARBA00022676"/>
    </source>
</evidence>
<reference evidence="9 10" key="1">
    <citation type="submission" date="2018-08" db="EMBL/GenBank/DDBJ databases">
        <authorList>
            <person name="Laetsch R D."/>
            <person name="Stevens L."/>
            <person name="Kumar S."/>
            <person name="Blaxter L. M."/>
        </authorList>
    </citation>
    <scope>NUCLEOTIDE SEQUENCE [LARGE SCALE GENOMIC DNA]</scope>
</reference>
<dbReference type="STRING" id="42156.A0A3P6TDI5"/>
<keyword evidence="10" id="KW-1185">Reference proteome</keyword>
<dbReference type="GO" id="GO:0005789">
    <property type="term" value="C:endoplasmic reticulum membrane"/>
    <property type="evidence" value="ECO:0007669"/>
    <property type="project" value="UniProtKB-SubCell"/>
</dbReference>
<dbReference type="AlphaFoldDB" id="A0A3P6TDI5"/>
<evidence type="ECO:0000256" key="1">
    <source>
        <dbReference type="ARBA" id="ARBA00004389"/>
    </source>
</evidence>